<dbReference type="AlphaFoldDB" id="A0A557P4U8"/>
<gene>
    <name evidence="2" type="ORF">FOF44_11300</name>
</gene>
<organism evidence="2 3">
    <name type="scientific">Vibrio algivorus</name>
    <dbReference type="NCBI Taxonomy" id="1667024"/>
    <lineage>
        <taxon>Bacteria</taxon>
        <taxon>Pseudomonadati</taxon>
        <taxon>Pseudomonadota</taxon>
        <taxon>Gammaproteobacteria</taxon>
        <taxon>Vibrionales</taxon>
        <taxon>Vibrionaceae</taxon>
        <taxon>Vibrio</taxon>
    </lineage>
</organism>
<proteinExistence type="predicted"/>
<evidence type="ECO:0000313" key="2">
    <source>
        <dbReference type="EMBL" id="TVO35668.1"/>
    </source>
</evidence>
<reference evidence="2 3" key="1">
    <citation type="submission" date="2019-07" db="EMBL/GenBank/DDBJ databases">
        <title>The draft genome sequence of Vibrio algivorus M1486.</title>
        <authorList>
            <person name="Meng X."/>
        </authorList>
    </citation>
    <scope>NUCLEOTIDE SEQUENCE [LARGE SCALE GENOMIC DNA]</scope>
    <source>
        <strain evidence="2 3">M1486</strain>
    </source>
</reference>
<dbReference type="RefSeq" id="WP_144388443.1">
    <property type="nucleotide sequence ID" value="NZ_CANNCB010000011.1"/>
</dbReference>
<protein>
    <submittedName>
        <fullName evidence="2">Uncharacterized protein</fullName>
    </submittedName>
</protein>
<feature type="transmembrane region" description="Helical" evidence="1">
    <location>
        <begin position="56"/>
        <end position="78"/>
    </location>
</feature>
<dbReference type="Proteomes" id="UP000319828">
    <property type="component" value="Unassembled WGS sequence"/>
</dbReference>
<accession>A0A557P4U8</accession>
<dbReference type="EMBL" id="VMKJ01000023">
    <property type="protein sequence ID" value="TVO35668.1"/>
    <property type="molecule type" value="Genomic_DNA"/>
</dbReference>
<evidence type="ECO:0000256" key="1">
    <source>
        <dbReference type="SAM" id="Phobius"/>
    </source>
</evidence>
<keyword evidence="1" id="KW-0812">Transmembrane</keyword>
<keyword evidence="1" id="KW-0472">Membrane</keyword>
<comment type="caution">
    <text evidence="2">The sequence shown here is derived from an EMBL/GenBank/DDBJ whole genome shotgun (WGS) entry which is preliminary data.</text>
</comment>
<name>A0A557P4U8_9VIBR</name>
<evidence type="ECO:0000313" key="3">
    <source>
        <dbReference type="Proteomes" id="UP000319828"/>
    </source>
</evidence>
<keyword evidence="1" id="KW-1133">Transmembrane helix</keyword>
<sequence>MNTWKSKRLNRWKKTRRKGRSYYVLKTTLIAAGSVLFGKTVGFILFDKVSTWLEFWFDFGLSTLVLLALGVGLGFVTWSASESWYRREINKQERST</sequence>
<dbReference type="OrthoDB" id="5917947at2"/>
<feature type="transmembrane region" description="Helical" evidence="1">
    <location>
        <begin position="21"/>
        <end position="44"/>
    </location>
</feature>